<dbReference type="CDD" id="cd02223">
    <property type="entry name" value="cupin_Bh2720-like"/>
    <property type="match status" value="1"/>
</dbReference>
<keyword evidence="3" id="KW-1185">Reference proteome</keyword>
<dbReference type="RefSeq" id="WP_036185300.1">
    <property type="nucleotide sequence ID" value="NZ_AVDA01000008.1"/>
</dbReference>
<protein>
    <recommendedName>
        <fullName evidence="1">Cupin type-2 domain-containing protein</fullName>
    </recommendedName>
</protein>
<dbReference type="eggNOG" id="COG0662">
    <property type="taxonomic scope" value="Bacteria"/>
</dbReference>
<name>A0A0A3I6C7_9BACL</name>
<dbReference type="InterPro" id="IPR014710">
    <property type="entry name" value="RmlC-like_jellyroll"/>
</dbReference>
<evidence type="ECO:0000313" key="3">
    <source>
        <dbReference type="Proteomes" id="UP000030416"/>
    </source>
</evidence>
<gene>
    <name evidence="2" type="ORF">CD29_08745</name>
</gene>
<dbReference type="OrthoDB" id="3231985at2"/>
<dbReference type="PANTHER" id="PTHR43346:SF1">
    <property type="entry name" value="QUERCETIN 2,3-DIOXYGENASE-RELATED"/>
    <property type="match status" value="1"/>
</dbReference>
<evidence type="ECO:0000259" key="1">
    <source>
        <dbReference type="Pfam" id="PF07883"/>
    </source>
</evidence>
<sequence length="273" mass="31036">MYYPPNGYPYQHPYYSNASMYHYGGNTNQWNSSWPVLVNHFDSYQVLNGNNSLPIRDYGRNPFVININEITKQNNTFRTALWTGSHLQTTLMSLKPGEDIGLEMHPDVDQFLRIEQGQGITQMGKSKNQLDFRRRVEDDSAIFVPAGTWHNLTNTGNIPLKLYSIYAPPNHPFGTVHSTKADAMSAEKGNAHHNGTPNIDGKSPDEWIQYTKFLVNEGLEDVKRGINATHILQEFILMGVLVGKGYTPEKAYELVEEWEKTGVSKLLQQSKKM</sequence>
<dbReference type="InterPro" id="IPR013096">
    <property type="entry name" value="Cupin_2"/>
</dbReference>
<dbReference type="EMBL" id="JPVN01000008">
    <property type="protein sequence ID" value="KGR79080.1"/>
    <property type="molecule type" value="Genomic_DNA"/>
</dbReference>
<dbReference type="Pfam" id="PF07883">
    <property type="entry name" value="Cupin_2"/>
    <property type="match status" value="1"/>
</dbReference>
<dbReference type="SUPFAM" id="SSF51182">
    <property type="entry name" value="RmlC-like cupins"/>
    <property type="match status" value="1"/>
</dbReference>
<feature type="domain" description="Cupin type-2" evidence="1">
    <location>
        <begin position="91"/>
        <end position="166"/>
    </location>
</feature>
<dbReference type="InterPro" id="IPR011051">
    <property type="entry name" value="RmlC_Cupin_sf"/>
</dbReference>
<dbReference type="Proteomes" id="UP000030416">
    <property type="component" value="Unassembled WGS sequence"/>
</dbReference>
<dbReference type="Gene3D" id="2.60.120.10">
    <property type="entry name" value="Jelly Rolls"/>
    <property type="match status" value="1"/>
</dbReference>
<evidence type="ECO:0000313" key="2">
    <source>
        <dbReference type="EMBL" id="KGR79080.1"/>
    </source>
</evidence>
<dbReference type="AlphaFoldDB" id="A0A0A3I6C7"/>
<accession>A0A0A3I6C7</accession>
<comment type="caution">
    <text evidence="2">The sequence shown here is derived from an EMBL/GenBank/DDBJ whole genome shotgun (WGS) entry which is preliminary data.</text>
</comment>
<dbReference type="PANTHER" id="PTHR43346">
    <property type="entry name" value="LIGAND BINDING DOMAIN PROTEIN, PUTATIVE (AFU_ORTHOLOGUE AFUA_6G14370)-RELATED"/>
    <property type="match status" value="1"/>
</dbReference>
<dbReference type="InterPro" id="IPR052538">
    <property type="entry name" value="Flavonoid_dioxygenase-like"/>
</dbReference>
<organism evidence="2 3">
    <name type="scientific">Ureibacillus manganicus DSM 26584</name>
    <dbReference type="NCBI Taxonomy" id="1384049"/>
    <lineage>
        <taxon>Bacteria</taxon>
        <taxon>Bacillati</taxon>
        <taxon>Bacillota</taxon>
        <taxon>Bacilli</taxon>
        <taxon>Bacillales</taxon>
        <taxon>Caryophanaceae</taxon>
        <taxon>Ureibacillus</taxon>
    </lineage>
</organism>
<reference evidence="2 3" key="1">
    <citation type="submission" date="2014-02" db="EMBL/GenBank/DDBJ databases">
        <title>Draft genome sequence of Lysinibacillus manganicus DSM 26584T.</title>
        <authorList>
            <person name="Zhang F."/>
            <person name="Wang G."/>
            <person name="Zhang L."/>
        </authorList>
    </citation>
    <scope>NUCLEOTIDE SEQUENCE [LARGE SCALE GENOMIC DNA]</scope>
    <source>
        <strain evidence="2 3">DSM 26584</strain>
    </source>
</reference>
<proteinExistence type="predicted"/>
<dbReference type="STRING" id="1384049.CD29_08745"/>